<keyword evidence="3" id="KW-0285">Flavoprotein</keyword>
<dbReference type="SUPFAM" id="SSF54373">
    <property type="entry name" value="FAD-linked reductases, C-terminal domain"/>
    <property type="match status" value="1"/>
</dbReference>
<reference evidence="8 9" key="1">
    <citation type="submission" date="2022-12" db="EMBL/GenBank/DDBJ databases">
        <title>Chromosome-level genome of Tegillarca granosa.</title>
        <authorList>
            <person name="Kim J."/>
        </authorList>
    </citation>
    <scope>NUCLEOTIDE SEQUENCE [LARGE SCALE GENOMIC DNA]</scope>
    <source>
        <strain evidence="8">Teg-2019</strain>
        <tissue evidence="8">Adductor muscle</tissue>
    </source>
</reference>
<evidence type="ECO:0000256" key="3">
    <source>
        <dbReference type="ARBA" id="ARBA00022630"/>
    </source>
</evidence>
<feature type="domain" description="FAD dependent oxidoreductase" evidence="7">
    <location>
        <begin position="10"/>
        <end position="254"/>
    </location>
</feature>
<evidence type="ECO:0000256" key="6">
    <source>
        <dbReference type="SAM" id="MobiDB-lite"/>
    </source>
</evidence>
<evidence type="ECO:0000256" key="5">
    <source>
        <dbReference type="ARBA" id="ARBA00023002"/>
    </source>
</evidence>
<comment type="caution">
    <text evidence="8">The sequence shown here is derived from an EMBL/GenBank/DDBJ whole genome shotgun (WGS) entry which is preliminary data.</text>
</comment>
<sequence length="299" mass="33244">MAELVSTTFERLSGSQLHRRFPQFKTDDSYVAFYQKDTAIINASLANAVCIQLARSYGANILDKCPVRNIQRAANGNILVHTTKDIFQCKRLVVTAGAWINHVLGNIGMHLPIQVTQEQVTYYATPNVKDFTIQSFPCWCYHSPEYDFYGLPIFGNSGIKIGIDAGGPVVTADNRTYTSDPVREEACLDHLESTIPKAVGPKLYTKTCLYTMPPDRNFIIDTCATKDWNDVIVCCGAGHVYKFASLVGIILSQLAIDDSTQYDISPFNIDRQALTKPGWKPKLRMGAETDSSNKNNSKL</sequence>
<keyword evidence="5" id="KW-0560">Oxidoreductase</keyword>
<dbReference type="InterPro" id="IPR045170">
    <property type="entry name" value="MTOX"/>
</dbReference>
<organism evidence="8 9">
    <name type="scientific">Tegillarca granosa</name>
    <name type="common">Malaysian cockle</name>
    <name type="synonym">Anadara granosa</name>
    <dbReference type="NCBI Taxonomy" id="220873"/>
    <lineage>
        <taxon>Eukaryota</taxon>
        <taxon>Metazoa</taxon>
        <taxon>Spiralia</taxon>
        <taxon>Lophotrochozoa</taxon>
        <taxon>Mollusca</taxon>
        <taxon>Bivalvia</taxon>
        <taxon>Autobranchia</taxon>
        <taxon>Pteriomorphia</taxon>
        <taxon>Arcoida</taxon>
        <taxon>Arcoidea</taxon>
        <taxon>Arcidae</taxon>
        <taxon>Tegillarca</taxon>
    </lineage>
</organism>
<evidence type="ECO:0000259" key="7">
    <source>
        <dbReference type="Pfam" id="PF01266"/>
    </source>
</evidence>
<dbReference type="PANTHER" id="PTHR10961:SF7">
    <property type="entry name" value="FAD DEPENDENT OXIDOREDUCTASE DOMAIN-CONTAINING PROTEIN"/>
    <property type="match status" value="1"/>
</dbReference>
<comment type="cofactor">
    <cofactor evidence="1">
        <name>FAD</name>
        <dbReference type="ChEBI" id="CHEBI:57692"/>
    </cofactor>
</comment>
<evidence type="ECO:0000256" key="1">
    <source>
        <dbReference type="ARBA" id="ARBA00001974"/>
    </source>
</evidence>
<evidence type="ECO:0000313" key="8">
    <source>
        <dbReference type="EMBL" id="KAJ8303112.1"/>
    </source>
</evidence>
<dbReference type="Gene3D" id="3.30.9.10">
    <property type="entry name" value="D-Amino Acid Oxidase, subunit A, domain 2"/>
    <property type="match status" value="2"/>
</dbReference>
<comment type="similarity">
    <text evidence="2">Belongs to the MSOX/MTOX family.</text>
</comment>
<dbReference type="Proteomes" id="UP001217089">
    <property type="component" value="Unassembled WGS sequence"/>
</dbReference>
<accession>A0ABQ9ECT1</accession>
<name>A0ABQ9ECT1_TEGGR</name>
<proteinExistence type="inferred from homology"/>
<dbReference type="Pfam" id="PF01266">
    <property type="entry name" value="DAO"/>
    <property type="match status" value="1"/>
</dbReference>
<keyword evidence="4" id="KW-0274">FAD</keyword>
<evidence type="ECO:0000256" key="2">
    <source>
        <dbReference type="ARBA" id="ARBA00010989"/>
    </source>
</evidence>
<dbReference type="EMBL" id="JARBDR010000917">
    <property type="protein sequence ID" value="KAJ8303112.1"/>
    <property type="molecule type" value="Genomic_DNA"/>
</dbReference>
<keyword evidence="9" id="KW-1185">Reference proteome</keyword>
<evidence type="ECO:0000256" key="4">
    <source>
        <dbReference type="ARBA" id="ARBA00022827"/>
    </source>
</evidence>
<dbReference type="SUPFAM" id="SSF51905">
    <property type="entry name" value="FAD/NAD(P)-binding domain"/>
    <property type="match status" value="1"/>
</dbReference>
<protein>
    <recommendedName>
        <fullName evidence="7">FAD dependent oxidoreductase domain-containing protein</fullName>
    </recommendedName>
</protein>
<dbReference type="PANTHER" id="PTHR10961">
    <property type="entry name" value="PEROXISOMAL SARCOSINE OXIDASE"/>
    <property type="match status" value="1"/>
</dbReference>
<feature type="region of interest" description="Disordered" evidence="6">
    <location>
        <begin position="280"/>
        <end position="299"/>
    </location>
</feature>
<dbReference type="InterPro" id="IPR006076">
    <property type="entry name" value="FAD-dep_OxRdtase"/>
</dbReference>
<gene>
    <name evidence="8" type="ORF">KUTeg_019508</name>
</gene>
<evidence type="ECO:0000313" key="9">
    <source>
        <dbReference type="Proteomes" id="UP001217089"/>
    </source>
</evidence>
<feature type="compositionally biased region" description="Polar residues" evidence="6">
    <location>
        <begin position="289"/>
        <end position="299"/>
    </location>
</feature>
<dbReference type="InterPro" id="IPR036188">
    <property type="entry name" value="FAD/NAD-bd_sf"/>
</dbReference>